<reference evidence="1" key="1">
    <citation type="journal article" date="2020" name="Nature">
        <title>Giant virus diversity and host interactions through global metagenomics.</title>
        <authorList>
            <person name="Schulz F."/>
            <person name="Roux S."/>
            <person name="Paez-Espino D."/>
            <person name="Jungbluth S."/>
            <person name="Walsh D.A."/>
            <person name="Denef V.J."/>
            <person name="McMahon K.D."/>
            <person name="Konstantinidis K.T."/>
            <person name="Eloe-Fadrosh E.A."/>
            <person name="Kyrpides N.C."/>
            <person name="Woyke T."/>
        </authorList>
    </citation>
    <scope>NUCLEOTIDE SEQUENCE</scope>
    <source>
        <strain evidence="1">GVMAG-M-3300023179-90</strain>
    </source>
</reference>
<name>A0A6C0HBB4_9ZZZZ</name>
<dbReference type="EMBL" id="MN739921">
    <property type="protein sequence ID" value="QHT77744.1"/>
    <property type="molecule type" value="Genomic_DNA"/>
</dbReference>
<proteinExistence type="predicted"/>
<evidence type="ECO:0000313" key="1">
    <source>
        <dbReference type="EMBL" id="QHT77744.1"/>
    </source>
</evidence>
<sequence>MNRHLRYVREEFYHPITNIKFVTFTLKHNRDFFTNDVSLNKYDDGEYDNLINDMNTALHTLGYAELNIYTDASGTIFANDSNGNPITNRLIVTTSYTYPYLDLSGNFVFGYFTVVFDDKSTFSNTDDNNLAYWYSIYGMDPLTIKQFT</sequence>
<organism evidence="1">
    <name type="scientific">viral metagenome</name>
    <dbReference type="NCBI Taxonomy" id="1070528"/>
    <lineage>
        <taxon>unclassified sequences</taxon>
        <taxon>metagenomes</taxon>
        <taxon>organismal metagenomes</taxon>
    </lineage>
</organism>
<accession>A0A6C0HBB4</accession>
<dbReference type="AlphaFoldDB" id="A0A6C0HBB4"/>
<protein>
    <submittedName>
        <fullName evidence="1">Uncharacterized protein</fullName>
    </submittedName>
</protein>